<dbReference type="EMBL" id="CP060203">
    <property type="protein sequence ID" value="QNS41330.1"/>
    <property type="molecule type" value="Genomic_DNA"/>
</dbReference>
<dbReference type="InterPro" id="IPR012347">
    <property type="entry name" value="Ferritin-like"/>
</dbReference>
<dbReference type="Pfam" id="PF05974">
    <property type="entry name" value="DUF892"/>
    <property type="match status" value="1"/>
</dbReference>
<dbReference type="Proteomes" id="UP000516438">
    <property type="component" value="Chromosome"/>
</dbReference>
<dbReference type="KEGG" id="cmaq:H0S70_13570"/>
<evidence type="ECO:0000313" key="3">
    <source>
        <dbReference type="Proteomes" id="UP000516438"/>
    </source>
</evidence>
<proteinExistence type="predicted"/>
<gene>
    <name evidence="2" type="ORF">H0S70_13570</name>
</gene>
<dbReference type="InterPro" id="IPR009078">
    <property type="entry name" value="Ferritin-like_SF"/>
</dbReference>
<feature type="region of interest" description="Disordered" evidence="1">
    <location>
        <begin position="1"/>
        <end position="69"/>
    </location>
</feature>
<evidence type="ECO:0000256" key="1">
    <source>
        <dbReference type="SAM" id="MobiDB-lite"/>
    </source>
</evidence>
<name>A0A7H1DWH2_9FLAO</name>
<dbReference type="AlphaFoldDB" id="A0A7H1DWH2"/>
<accession>A0A7H1DWH2</accession>
<dbReference type="SUPFAM" id="SSF47240">
    <property type="entry name" value="Ferritin-like"/>
    <property type="match status" value="1"/>
</dbReference>
<dbReference type="InterPro" id="IPR047114">
    <property type="entry name" value="YciF"/>
</dbReference>
<feature type="compositionally biased region" description="Low complexity" evidence="1">
    <location>
        <begin position="1"/>
        <end position="60"/>
    </location>
</feature>
<dbReference type="InterPro" id="IPR010287">
    <property type="entry name" value="DUF892_YciF-like"/>
</dbReference>
<dbReference type="PANTHER" id="PTHR30565:SF9">
    <property type="entry name" value="PROTEIN YCIF"/>
    <property type="match status" value="1"/>
</dbReference>
<organism evidence="2 3">
    <name type="scientific">Chryseobacterium manosquense</name>
    <dbReference type="NCBI Taxonomy" id="2754694"/>
    <lineage>
        <taxon>Bacteria</taxon>
        <taxon>Pseudomonadati</taxon>
        <taxon>Bacteroidota</taxon>
        <taxon>Flavobacteriia</taxon>
        <taxon>Flavobacteriales</taxon>
        <taxon>Weeksellaceae</taxon>
        <taxon>Chryseobacterium group</taxon>
        <taxon>Chryseobacterium</taxon>
    </lineage>
</organism>
<sequence length="229" mass="24470">MAKTTTKAGSSKSTAAKSSAAKSTAGKTSSRKASSTKTAASTKKSTTSKATSAKTSTKATNKVKPASDAAENLREFLMDGLKDIYWAEKALVKNLPKMAKNATSKKLTQAINKHLEETQNHVTRLEDVFKALGEKAKAEKCDAMDGLLKEAESILEETEPGAVRDAAIIAAAQKVEHYEIASYGTLATYAKHLDEPEAMELLVATLNEEKNCDSDLTELAVSEINLDAK</sequence>
<protein>
    <submittedName>
        <fullName evidence="2">Ferritin-like domain-containing protein</fullName>
    </submittedName>
</protein>
<dbReference type="CDD" id="cd07909">
    <property type="entry name" value="YciF"/>
    <property type="match status" value="1"/>
</dbReference>
<dbReference type="PANTHER" id="PTHR30565">
    <property type="entry name" value="PROTEIN YCIF"/>
    <property type="match status" value="1"/>
</dbReference>
<dbReference type="RefSeq" id="WP_188321175.1">
    <property type="nucleotide sequence ID" value="NZ_CP060203.1"/>
</dbReference>
<dbReference type="Gene3D" id="1.20.1260.10">
    <property type="match status" value="1"/>
</dbReference>
<keyword evidence="3" id="KW-1185">Reference proteome</keyword>
<evidence type="ECO:0000313" key="2">
    <source>
        <dbReference type="EMBL" id="QNS41330.1"/>
    </source>
</evidence>
<reference evidence="2 3" key="1">
    <citation type="submission" date="2020-07" db="EMBL/GenBank/DDBJ databases">
        <title>Complete genome and description of Chryseobacterium manosquense strain Marseille-Q2069 sp. nov.</title>
        <authorList>
            <person name="Boxberger M."/>
        </authorList>
    </citation>
    <scope>NUCLEOTIDE SEQUENCE [LARGE SCALE GENOMIC DNA]</scope>
    <source>
        <strain evidence="2 3">Marseille-Q2069</strain>
    </source>
</reference>